<evidence type="ECO:0000259" key="1">
    <source>
        <dbReference type="Pfam" id="PF00534"/>
    </source>
</evidence>
<dbReference type="PANTHER" id="PTHR45947:SF3">
    <property type="entry name" value="SULFOQUINOVOSYL TRANSFERASE SQD2"/>
    <property type="match status" value="1"/>
</dbReference>
<dbReference type="Gene3D" id="3.40.50.2000">
    <property type="entry name" value="Glycogen Phosphorylase B"/>
    <property type="match status" value="2"/>
</dbReference>
<dbReference type="GO" id="GO:0016757">
    <property type="term" value="F:glycosyltransferase activity"/>
    <property type="evidence" value="ECO:0007669"/>
    <property type="project" value="InterPro"/>
</dbReference>
<proteinExistence type="predicted"/>
<dbReference type="SUPFAM" id="SSF48452">
    <property type="entry name" value="TPR-like"/>
    <property type="match status" value="1"/>
</dbReference>
<dbReference type="Gene3D" id="1.25.40.10">
    <property type="entry name" value="Tetratricopeptide repeat domain"/>
    <property type="match status" value="1"/>
</dbReference>
<dbReference type="AlphaFoldDB" id="A0A846QEL8"/>
<dbReference type="InterPro" id="IPR011990">
    <property type="entry name" value="TPR-like_helical_dom_sf"/>
</dbReference>
<feature type="domain" description="Glycosyl transferase family 1" evidence="1">
    <location>
        <begin position="188"/>
        <end position="322"/>
    </location>
</feature>
<comment type="caution">
    <text evidence="2">The sequence shown here is derived from an EMBL/GenBank/DDBJ whole genome shotgun (WGS) entry which is preliminary data.</text>
</comment>
<dbReference type="InterPro" id="IPR001296">
    <property type="entry name" value="Glyco_trans_1"/>
</dbReference>
<dbReference type="Proteomes" id="UP000580856">
    <property type="component" value="Unassembled WGS sequence"/>
</dbReference>
<protein>
    <submittedName>
        <fullName evidence="2">Glycosyltransferase involved in cell wall biosynthesis</fullName>
    </submittedName>
</protein>
<dbReference type="PANTHER" id="PTHR45947">
    <property type="entry name" value="SULFOQUINOVOSYL TRANSFERASE SQD2"/>
    <property type="match status" value="1"/>
</dbReference>
<organism evidence="2 3">
    <name type="scientific">Desulfobaculum xiamenense</name>
    <dbReference type="NCBI Taxonomy" id="995050"/>
    <lineage>
        <taxon>Bacteria</taxon>
        <taxon>Pseudomonadati</taxon>
        <taxon>Thermodesulfobacteriota</taxon>
        <taxon>Desulfovibrionia</taxon>
        <taxon>Desulfovibrionales</taxon>
        <taxon>Desulfovibrionaceae</taxon>
        <taxon>Desulfobaculum</taxon>
    </lineage>
</organism>
<name>A0A846QEL8_9BACT</name>
<dbReference type="EMBL" id="JAATJA010000001">
    <property type="protein sequence ID" value="NJB66721.1"/>
    <property type="molecule type" value="Genomic_DNA"/>
</dbReference>
<evidence type="ECO:0000313" key="3">
    <source>
        <dbReference type="Proteomes" id="UP000580856"/>
    </source>
</evidence>
<dbReference type="InterPro" id="IPR050194">
    <property type="entry name" value="Glycosyltransferase_grp1"/>
</dbReference>
<dbReference type="SUPFAM" id="SSF53756">
    <property type="entry name" value="UDP-Glycosyltransferase/glycogen phosphorylase"/>
    <property type="match status" value="1"/>
</dbReference>
<gene>
    <name evidence="2" type="ORF">GGQ74_000361</name>
</gene>
<dbReference type="Pfam" id="PF00534">
    <property type="entry name" value="Glycos_transf_1"/>
    <property type="match status" value="1"/>
</dbReference>
<accession>A0A846QEL8</accession>
<keyword evidence="2" id="KW-0808">Transferase</keyword>
<keyword evidence="3" id="KW-1185">Reference proteome</keyword>
<evidence type="ECO:0000313" key="2">
    <source>
        <dbReference type="EMBL" id="NJB66721.1"/>
    </source>
</evidence>
<reference evidence="2 3" key="1">
    <citation type="submission" date="2020-03" db="EMBL/GenBank/DDBJ databases">
        <title>Genomic Encyclopedia of Type Strains, Phase IV (KMG-IV): sequencing the most valuable type-strain genomes for metagenomic binning, comparative biology and taxonomic classification.</title>
        <authorList>
            <person name="Goeker M."/>
        </authorList>
    </citation>
    <scope>NUCLEOTIDE SEQUENCE [LARGE SCALE GENOMIC DNA]</scope>
    <source>
        <strain evidence="2 3">DSM 24233</strain>
    </source>
</reference>
<dbReference type="RefSeq" id="WP_167939834.1">
    <property type="nucleotide sequence ID" value="NZ_JAATJA010000001.1"/>
</dbReference>
<sequence length="510" mass="55990">MRVLFQIRDNSTSIPGGDLVVASSLMRELAACGVDVEMRTDHDSDVRGYDVVHIFNYDVPFALNAARCGVPYVVTPMFEDFGRYFERSQRAICAFARHLSGDMPPDVLNAELRGISGRSSAELSYADIAFMAEGAQATFASGESEGRRIKEAFPKAGPVWPVHLGFARPTSVKGDAVELCAERFGVRDFVLCVGRLESRKNQLMLLHALRDDDIPLVFVNSSAFDDEYGRLCRAYPRRGRTIFTGRVDAETLCALYAAARVHALPSWYELPGLVSLEAAWAGCEVVAPDWGTLPSYLGDLVHYCDPSDPDSIRRAVLAALGSSKASGARDALAQCTWESAAQRVLGVYEDVAAACATEVGAERLRGIRRVASMEEGLRARRRRAMDMAFTAPGDSLRLATGLLRQRPGNPSLLYCCGVAHTVAGQFIEAERCLKAALKLQPFLCVEAYLYLALGMSRQGRPGEVLRVVDNVARLFPFVQPEHFSLLEQYRKQAVCVMERDDGLGVLEFPA</sequence>